<feature type="transmembrane region" description="Helical" evidence="6">
    <location>
        <begin position="215"/>
        <end position="239"/>
    </location>
</feature>
<evidence type="ECO:0000313" key="8">
    <source>
        <dbReference type="EMBL" id="MBS4202246.1"/>
    </source>
</evidence>
<comment type="caution">
    <text evidence="8">The sequence shown here is derived from an EMBL/GenBank/DDBJ whole genome shotgun (WGS) entry which is preliminary data.</text>
</comment>
<dbReference type="PANTHER" id="PTHR33406">
    <property type="entry name" value="MEMBRANE PROTEIN MJ1562-RELATED"/>
    <property type="match status" value="1"/>
</dbReference>
<feature type="transmembrane region" description="Helical" evidence="6">
    <location>
        <begin position="349"/>
        <end position="367"/>
    </location>
</feature>
<keyword evidence="2" id="KW-1003">Cell membrane</keyword>
<protein>
    <submittedName>
        <fullName evidence="8">MMPL family transporter</fullName>
    </submittedName>
</protein>
<evidence type="ECO:0000256" key="6">
    <source>
        <dbReference type="SAM" id="Phobius"/>
    </source>
</evidence>
<dbReference type="GO" id="GO:0005886">
    <property type="term" value="C:plasma membrane"/>
    <property type="evidence" value="ECO:0007669"/>
    <property type="project" value="UniProtKB-SubCell"/>
</dbReference>
<feature type="transmembrane region" description="Helical" evidence="6">
    <location>
        <begin position="163"/>
        <end position="182"/>
    </location>
</feature>
<dbReference type="PANTHER" id="PTHR33406:SF13">
    <property type="entry name" value="MEMBRANE PROTEIN YDFJ"/>
    <property type="match status" value="1"/>
</dbReference>
<proteinExistence type="predicted"/>
<gene>
    <name evidence="8" type="ORF">KHA93_21785</name>
</gene>
<feature type="domain" description="SSD" evidence="7">
    <location>
        <begin position="188"/>
        <end position="316"/>
    </location>
</feature>
<reference evidence="8 9" key="1">
    <citation type="submission" date="2021-05" db="EMBL/GenBank/DDBJ databases">
        <title>Novel Bacillus species.</title>
        <authorList>
            <person name="Liu G."/>
        </authorList>
    </citation>
    <scope>NUCLEOTIDE SEQUENCE [LARGE SCALE GENOMIC DNA]</scope>
    <source>
        <strain evidence="8 9">FJAT-49732</strain>
    </source>
</reference>
<dbReference type="Proteomes" id="UP000682713">
    <property type="component" value="Unassembled WGS sequence"/>
</dbReference>
<dbReference type="EMBL" id="JAGYPJ010000001">
    <property type="protein sequence ID" value="MBS4202246.1"/>
    <property type="molecule type" value="Genomic_DNA"/>
</dbReference>
<keyword evidence="9" id="KW-1185">Reference proteome</keyword>
<sequence length="712" mass="78922">MNKLGKLIFKYRKLVLMIWTLLLLLSGFFALKLPSVLGGSGFEYDGSYKEVEKIMDEDFNIPSSSLILLFEKSDDASEQNFKEYIEGTLSRIKVVKDLEIQQSSPQIKDNRAFVILSFSNKDQMPQNIENVRDKLKDEGSFSVGLTGRAVIEDDMNHAAQEDLVRAELIGIPIALIVLLFAFRGVIAALIPLITGFISVVVAMGMLYFTGHKLDLSIFVLNTTPMIGLALGIDFALLFVNRFREELEMKTTDEAIVKTVSTSGRAILFSGFCVLLGLIGMLFIQVGVFQSVALAGIAVVFTSVLAANTFLPALLSVLGPYINKWMILKQKNGKEGSWHTFARYVMKRPVVMALVATIILITGLLPVGDMRLAIPEADALPTSYESRTAFEKYKETFGDKDKTTVYIVASNDEDIQDQDSLKKLEKVVQNIQSDPLVVEVDSIFSATQMSAEELIAASEVPELKSQLAPAFEQLTNGNEALLQVKLNAKNSSPKAKDWARDWEKKKTALALKIGGESKFHQEIFDEIINKIVYSLAFILISTYIVLFIAFRSVLIPLKAILMNVISLGCTFGIIVWIFQEGHLGFHASDIALMIPVFAFSIVFGLSMDYEVFLISRIYEIYLETGDNDKATLEGLISTSKIITSAAAIMIVITGAFGFTGIIPVQQMGVTIALAIFIDATIVRMVLVPSLMKLLGDVNWWSPLKQRQRIKQVE</sequence>
<evidence type="ECO:0000256" key="1">
    <source>
        <dbReference type="ARBA" id="ARBA00004651"/>
    </source>
</evidence>
<evidence type="ECO:0000256" key="4">
    <source>
        <dbReference type="ARBA" id="ARBA00022989"/>
    </source>
</evidence>
<feature type="transmembrane region" description="Helical" evidence="6">
    <location>
        <begin position="667"/>
        <end position="685"/>
    </location>
</feature>
<feature type="transmembrane region" description="Helical" evidence="6">
    <location>
        <begin position="189"/>
        <end position="209"/>
    </location>
</feature>
<dbReference type="Gene3D" id="1.20.1640.10">
    <property type="entry name" value="Multidrug efflux transporter AcrB transmembrane domain"/>
    <property type="match status" value="2"/>
</dbReference>
<keyword evidence="4 6" id="KW-1133">Transmembrane helix</keyword>
<evidence type="ECO:0000256" key="2">
    <source>
        <dbReference type="ARBA" id="ARBA00022475"/>
    </source>
</evidence>
<comment type="subcellular location">
    <subcellularLocation>
        <location evidence="1">Cell membrane</location>
        <topology evidence="1">Multi-pass membrane protein</topology>
    </subcellularLocation>
</comment>
<feature type="transmembrane region" description="Helical" evidence="6">
    <location>
        <begin position="291"/>
        <end position="321"/>
    </location>
</feature>
<dbReference type="Pfam" id="PF03176">
    <property type="entry name" value="MMPL"/>
    <property type="match status" value="2"/>
</dbReference>
<feature type="transmembrane region" description="Helical" evidence="6">
    <location>
        <begin position="265"/>
        <end position="285"/>
    </location>
</feature>
<keyword evidence="5 6" id="KW-0472">Membrane</keyword>
<accession>A0A942TSU1</accession>
<evidence type="ECO:0000313" key="9">
    <source>
        <dbReference type="Proteomes" id="UP000682713"/>
    </source>
</evidence>
<dbReference type="InterPro" id="IPR050545">
    <property type="entry name" value="Mycobact_MmpL"/>
</dbReference>
<dbReference type="RefSeq" id="WP_213112640.1">
    <property type="nucleotide sequence ID" value="NZ_JAGYPJ010000001.1"/>
</dbReference>
<dbReference type="InterPro" id="IPR004869">
    <property type="entry name" value="MMPL_dom"/>
</dbReference>
<dbReference type="InterPro" id="IPR000731">
    <property type="entry name" value="SSD"/>
</dbReference>
<feature type="transmembrane region" description="Helical" evidence="6">
    <location>
        <begin position="530"/>
        <end position="549"/>
    </location>
</feature>
<dbReference type="PROSITE" id="PS50156">
    <property type="entry name" value="SSD"/>
    <property type="match status" value="1"/>
</dbReference>
<organism evidence="8 9">
    <name type="scientific">Lederbergia citrisecunda</name>
    <dbReference type="NCBI Taxonomy" id="2833583"/>
    <lineage>
        <taxon>Bacteria</taxon>
        <taxon>Bacillati</taxon>
        <taxon>Bacillota</taxon>
        <taxon>Bacilli</taxon>
        <taxon>Bacillales</taxon>
        <taxon>Bacillaceae</taxon>
        <taxon>Lederbergia</taxon>
    </lineage>
</organism>
<keyword evidence="3 6" id="KW-0812">Transmembrane</keyword>
<evidence type="ECO:0000259" key="7">
    <source>
        <dbReference type="PROSITE" id="PS50156"/>
    </source>
</evidence>
<feature type="transmembrane region" description="Helical" evidence="6">
    <location>
        <begin position="640"/>
        <end position="661"/>
    </location>
</feature>
<feature type="transmembrane region" description="Helical" evidence="6">
    <location>
        <begin position="589"/>
        <end position="606"/>
    </location>
</feature>
<evidence type="ECO:0000256" key="5">
    <source>
        <dbReference type="ARBA" id="ARBA00023136"/>
    </source>
</evidence>
<evidence type="ECO:0000256" key="3">
    <source>
        <dbReference type="ARBA" id="ARBA00022692"/>
    </source>
</evidence>
<feature type="transmembrane region" description="Helical" evidence="6">
    <location>
        <begin position="556"/>
        <end position="577"/>
    </location>
</feature>
<name>A0A942TSU1_9BACI</name>
<dbReference type="AlphaFoldDB" id="A0A942TSU1"/>
<dbReference type="SUPFAM" id="SSF82866">
    <property type="entry name" value="Multidrug efflux transporter AcrB transmembrane domain"/>
    <property type="match status" value="2"/>
</dbReference>